<dbReference type="SMART" id="SM00654">
    <property type="entry name" value="eIF6"/>
    <property type="match status" value="1"/>
</dbReference>
<gene>
    <name evidence="3" type="primary">TIF6</name>
    <name evidence="4" type="ordered locus">EROM_040720</name>
</gene>
<comment type="function">
    <text evidence="3">Binds to the 60S ribosomal subunit and prevents its association with the 40S ribosomal subunit to form the 80S initiation complex in the cytoplasm. Is also involved in ribosome biogenesis. Associates with pre-60S subunits in the nucleus and is involved in its nuclear export.</text>
</comment>
<protein>
    <recommendedName>
        <fullName evidence="3">Eukaryotic translation initiation factor 6</fullName>
        <shortName evidence="3">eIF-6</shortName>
    </recommendedName>
</protein>
<comment type="subcellular location">
    <subcellularLocation>
        <location evidence="3">Cytoplasm</location>
    </subcellularLocation>
    <subcellularLocation>
        <location evidence="3">Nucleus</location>
        <location evidence="3">Nucleolus</location>
    </subcellularLocation>
    <text evidence="3">Shuttles between cytoplasm and nucleus/nucleolus.</text>
</comment>
<sequence length="248" mass="27394">MKNSHRPMSYRIDFEGSSEIGAYMTLTNTYCVVGRSQSNNVLKFLQENVSIPIVETTINSIRSVGSQCRGNRHGLLVPHTITDQEIMHIRNTLPENVIVRRIEERLNALGNVILCNDHVAIIHADLDEESENLIKDVLQVPVYRHNIGHEPLVGTFGALNNQGMLVHPLTNQECQKELSELLEVNVIAGTVNGGSPCIGGGVVTNDWMCVAGAKTTNVEMTVIESVFDLSGDQDLEARRRAIVDTIVR</sequence>
<dbReference type="PIRSF" id="PIRSF006413">
    <property type="entry name" value="IF-6"/>
    <property type="match status" value="1"/>
</dbReference>
<keyword evidence="1 3" id="KW-0396">Initiation factor</keyword>
<dbReference type="InterPro" id="IPR002769">
    <property type="entry name" value="eIF6"/>
</dbReference>
<evidence type="ECO:0000313" key="4">
    <source>
        <dbReference type="EMBL" id="AFN82840.1"/>
    </source>
</evidence>
<keyword evidence="3" id="KW-0963">Cytoplasm</keyword>
<comment type="subunit">
    <text evidence="3">Monomer. Associates with the 60S ribosomal subunit.</text>
</comment>
<evidence type="ECO:0000256" key="2">
    <source>
        <dbReference type="ARBA" id="ARBA00022917"/>
    </source>
</evidence>
<dbReference type="Pfam" id="PF01912">
    <property type="entry name" value="eIF-6"/>
    <property type="match status" value="1"/>
</dbReference>
<comment type="caution">
    <text evidence="3">Lacks conserved residue(s) required for the propagation of feature annotation.</text>
</comment>
<dbReference type="HAMAP" id="MF_00032">
    <property type="entry name" value="eIF_6"/>
    <property type="match status" value="1"/>
</dbReference>
<dbReference type="HOGENOM" id="CLU_071894_0_0_1"/>
<dbReference type="GO" id="GO:0000054">
    <property type="term" value="P:ribosomal subunit export from nucleus"/>
    <property type="evidence" value="ECO:0007669"/>
    <property type="project" value="UniProtKB-UniRule"/>
</dbReference>
<dbReference type="GO" id="GO:0003743">
    <property type="term" value="F:translation initiation factor activity"/>
    <property type="evidence" value="ECO:0007669"/>
    <property type="project" value="UniProtKB-UniRule"/>
</dbReference>
<dbReference type="NCBIfam" id="TIGR00323">
    <property type="entry name" value="eIF-6"/>
    <property type="match status" value="1"/>
</dbReference>
<dbReference type="GO" id="GO:0042273">
    <property type="term" value="P:ribosomal large subunit biogenesis"/>
    <property type="evidence" value="ECO:0007669"/>
    <property type="project" value="UniProtKB-UniRule"/>
</dbReference>
<keyword evidence="3" id="KW-0539">Nucleus</keyword>
<evidence type="ECO:0000256" key="3">
    <source>
        <dbReference type="HAMAP-Rule" id="MF_03132"/>
    </source>
</evidence>
<dbReference type="GeneID" id="20521136"/>
<accession>I7AE02</accession>
<name>I7AE02_ENCRO</name>
<reference evidence="4 5" key="1">
    <citation type="journal article" date="2012" name="Proc. Natl. Acad. Sci. U.S.A.">
        <title>Gain and loss of multiple functionally related, horizontally transferred genes in the reduced genomes of two microsporidian parasites.</title>
        <authorList>
            <person name="Pombert J.-F."/>
            <person name="Selman M."/>
            <person name="Burki F."/>
            <person name="Bardell F.T."/>
            <person name="Farinelli L."/>
            <person name="Solter L.F."/>
            <person name="Whitman D.W."/>
            <person name="Weiss L.M."/>
            <person name="Corradi N."/>
            <person name="Keeling P.J."/>
        </authorList>
    </citation>
    <scope>NUCLEOTIDE SEQUENCE [LARGE SCALE GENOMIC DNA]</scope>
    <source>
        <strain evidence="4 5">SJ-2008</strain>
    </source>
</reference>
<dbReference type="OrthoDB" id="4155914at2759"/>
<dbReference type="SUPFAM" id="SSF55909">
    <property type="entry name" value="Pentein"/>
    <property type="match status" value="1"/>
</dbReference>
<dbReference type="GO" id="GO:0005737">
    <property type="term" value="C:cytoplasm"/>
    <property type="evidence" value="ECO:0007669"/>
    <property type="project" value="UniProtKB-SubCell"/>
</dbReference>
<comment type="similarity">
    <text evidence="3">Belongs to the eIF-6 family.</text>
</comment>
<dbReference type="GO" id="GO:0042256">
    <property type="term" value="P:cytosolic ribosome assembly"/>
    <property type="evidence" value="ECO:0007669"/>
    <property type="project" value="UniProtKB-UniRule"/>
</dbReference>
<dbReference type="VEuPathDB" id="MicrosporidiaDB:EROM_040720"/>
<dbReference type="Gene3D" id="3.75.10.10">
    <property type="entry name" value="L-arginine/glycine Amidinotransferase, Chain A"/>
    <property type="match status" value="1"/>
</dbReference>
<evidence type="ECO:0000313" key="5">
    <source>
        <dbReference type="Proteomes" id="UP000010094"/>
    </source>
</evidence>
<dbReference type="CDD" id="cd00527">
    <property type="entry name" value="IF6"/>
    <property type="match status" value="1"/>
</dbReference>
<dbReference type="RefSeq" id="XP_009264337.1">
    <property type="nucleotide sequence ID" value="XM_009266062.1"/>
</dbReference>
<evidence type="ECO:0000256" key="1">
    <source>
        <dbReference type="ARBA" id="ARBA00022540"/>
    </source>
</evidence>
<proteinExistence type="inferred from homology"/>
<dbReference type="KEGG" id="ero:EROM_040720"/>
<keyword evidence="2 3" id="KW-0648">Protein biosynthesis</keyword>
<keyword evidence="3" id="KW-0690">Ribosome biogenesis</keyword>
<dbReference type="AlphaFoldDB" id="I7AE02"/>
<dbReference type="PANTHER" id="PTHR10784">
    <property type="entry name" value="TRANSLATION INITIATION FACTOR 6"/>
    <property type="match status" value="1"/>
</dbReference>
<organism evidence="4 5">
    <name type="scientific">Encephalitozoon romaleae (strain SJ-2008)</name>
    <name type="common">Microsporidian parasite</name>
    <dbReference type="NCBI Taxonomy" id="1178016"/>
    <lineage>
        <taxon>Eukaryota</taxon>
        <taxon>Fungi</taxon>
        <taxon>Fungi incertae sedis</taxon>
        <taxon>Microsporidia</taxon>
        <taxon>Unikaryonidae</taxon>
        <taxon>Encephalitozoon</taxon>
    </lineage>
</organism>
<dbReference type="GO" id="GO:0043023">
    <property type="term" value="F:ribosomal large subunit binding"/>
    <property type="evidence" value="ECO:0007669"/>
    <property type="project" value="UniProtKB-UniRule"/>
</dbReference>
<dbReference type="EMBL" id="CP003521">
    <property type="protein sequence ID" value="AFN82840.1"/>
    <property type="molecule type" value="Genomic_DNA"/>
</dbReference>
<dbReference type="GO" id="GO:0005730">
    <property type="term" value="C:nucleolus"/>
    <property type="evidence" value="ECO:0007669"/>
    <property type="project" value="UniProtKB-SubCell"/>
</dbReference>
<dbReference type="Proteomes" id="UP000010094">
    <property type="component" value="Chromosome IV"/>
</dbReference>
<keyword evidence="5" id="KW-1185">Reference proteome</keyword>